<dbReference type="PANTHER" id="PTHR11511:SF5">
    <property type="entry name" value="FAT-BODY PROTEIN 1-RELATED"/>
    <property type="match status" value="1"/>
</dbReference>
<dbReference type="SUPFAM" id="SSF81296">
    <property type="entry name" value="E set domains"/>
    <property type="match status" value="1"/>
</dbReference>
<sequence>MSSKYKIADQVFLKKQKDVLRLFKNVMQPSAYEDIIEIAENFKFEDRWDQWTEPEEIKHFWKCFNNNFLKINDTFNVYYPEHSRQCRSLISIFIYAKDYATFFRCAAWSRQNINACMFVYVLSVALVHTTFTKGIILPPIYEILPQHFYNESKTVANSNVKNNIDYLTEDVGYNSYYHYKHVYVARILENNVMYVDADRRGDYFYYYHTQIMARHHLELLSNGRAEAKKINYNDFSGRNVSKDFLPKIIELERRICEAIDIGWAYDKNGNKKSLRDVDSLRTLGKIIEDDPDSPNQEYYGNFQYYARYLLGNHSLKHYETSMSDPLFYNFIKNILDLFVRYQYRMGPYSKLDLLFDGVKINDFIIDKLVTFFDLFTYDSSNGLVQQKRLNHKPFTYKIHVKSNTSVDAVVKFYIGPKLADFASMDDNRLNFFELDRFTIRLNEGDNVIERNSDDIVFFSPDRFGYSEFCNKIDDALSGKEPFKRFPYYNYYTFPRRLMLPKGDVSGQQFQVFVAILQQRSLPTDDFEFQVVDKTYSIGFPLDRPILYKEDFWVPNFFSKEVNIFHES</sequence>
<evidence type="ECO:0000259" key="2">
    <source>
        <dbReference type="Pfam" id="PF00372"/>
    </source>
</evidence>
<dbReference type="Gene3D" id="1.20.1370.10">
    <property type="entry name" value="Hemocyanin, N-terminal domain"/>
    <property type="match status" value="1"/>
</dbReference>
<dbReference type="InterPro" id="IPR008922">
    <property type="entry name" value="Di-copper_centre_dom_sf"/>
</dbReference>
<evidence type="ECO:0000313" key="5">
    <source>
        <dbReference type="Proteomes" id="UP000695000"/>
    </source>
</evidence>
<dbReference type="Proteomes" id="UP000695000">
    <property type="component" value="Unplaced"/>
</dbReference>
<proteinExistence type="predicted"/>
<dbReference type="InterPro" id="IPR000896">
    <property type="entry name" value="Hemocyanin/hexamerin_mid_dom"/>
</dbReference>
<evidence type="ECO:0000313" key="6">
    <source>
        <dbReference type="RefSeq" id="XP_017773563.1"/>
    </source>
</evidence>
<feature type="domain" description="Hemocyanin N-terminal" evidence="3">
    <location>
        <begin position="12"/>
        <end position="129"/>
    </location>
</feature>
<organism evidence="5 6">
    <name type="scientific">Nicrophorus vespilloides</name>
    <name type="common">Boreal carrion beetle</name>
    <dbReference type="NCBI Taxonomy" id="110193"/>
    <lineage>
        <taxon>Eukaryota</taxon>
        <taxon>Metazoa</taxon>
        <taxon>Ecdysozoa</taxon>
        <taxon>Arthropoda</taxon>
        <taxon>Hexapoda</taxon>
        <taxon>Insecta</taxon>
        <taxon>Pterygota</taxon>
        <taxon>Neoptera</taxon>
        <taxon>Endopterygota</taxon>
        <taxon>Coleoptera</taxon>
        <taxon>Polyphaga</taxon>
        <taxon>Staphyliniformia</taxon>
        <taxon>Silphidae</taxon>
        <taxon>Nicrophorinae</taxon>
        <taxon>Nicrophorus</taxon>
    </lineage>
</organism>
<dbReference type="InterPro" id="IPR013788">
    <property type="entry name" value="Hemocyanin/hexamerin"/>
</dbReference>
<feature type="domain" description="Hemocyanin C-terminal" evidence="4">
    <location>
        <begin position="347"/>
        <end position="565"/>
    </location>
</feature>
<dbReference type="Gene3D" id="2.60.40.1520">
    <property type="entry name" value="Hemocyanin, C-terminal domain"/>
    <property type="match status" value="1"/>
</dbReference>
<evidence type="ECO:0000256" key="1">
    <source>
        <dbReference type="ARBA" id="ARBA00022761"/>
    </source>
</evidence>
<protein>
    <submittedName>
        <fullName evidence="6">Larval serum protein 1 gamma chain-like</fullName>
    </submittedName>
</protein>
<keyword evidence="1" id="KW-0758">Storage protein</keyword>
<dbReference type="Pfam" id="PF03723">
    <property type="entry name" value="Hemocyanin_C"/>
    <property type="match status" value="1"/>
</dbReference>
<dbReference type="GeneID" id="108560503"/>
<dbReference type="Gene3D" id="1.10.1280.10">
    <property type="entry name" value="Di-copper center containing domain from catechol oxidase"/>
    <property type="match status" value="2"/>
</dbReference>
<dbReference type="InterPro" id="IPR005204">
    <property type="entry name" value="Hemocyanin_N"/>
</dbReference>
<dbReference type="SUPFAM" id="SSF48056">
    <property type="entry name" value="Di-copper centre-containing domain"/>
    <property type="match status" value="1"/>
</dbReference>
<evidence type="ECO:0000259" key="3">
    <source>
        <dbReference type="Pfam" id="PF03722"/>
    </source>
</evidence>
<dbReference type="RefSeq" id="XP_017773563.1">
    <property type="nucleotide sequence ID" value="XM_017918074.1"/>
</dbReference>
<evidence type="ECO:0000259" key="4">
    <source>
        <dbReference type="Pfam" id="PF03723"/>
    </source>
</evidence>
<dbReference type="Pfam" id="PF00372">
    <property type="entry name" value="Hemocyanin_M"/>
    <property type="match status" value="2"/>
</dbReference>
<name>A0ABM1MG63_NICVS</name>
<feature type="domain" description="Hemocyanin middle" evidence="2">
    <location>
        <begin position="245"/>
        <end position="338"/>
    </location>
</feature>
<dbReference type="InterPro" id="IPR005203">
    <property type="entry name" value="Hemocyanin_C"/>
</dbReference>
<feature type="domain" description="Hemocyanin middle" evidence="2">
    <location>
        <begin position="150"/>
        <end position="233"/>
    </location>
</feature>
<reference evidence="6" key="1">
    <citation type="submission" date="2025-08" db="UniProtKB">
        <authorList>
            <consortium name="RefSeq"/>
        </authorList>
    </citation>
    <scope>IDENTIFICATION</scope>
    <source>
        <tissue evidence="6">Whole Larva</tissue>
    </source>
</reference>
<keyword evidence="5" id="KW-1185">Reference proteome</keyword>
<dbReference type="Pfam" id="PF03722">
    <property type="entry name" value="Hemocyanin_N"/>
    <property type="match status" value="1"/>
</dbReference>
<dbReference type="InterPro" id="IPR014756">
    <property type="entry name" value="Ig_E-set"/>
</dbReference>
<dbReference type="InterPro" id="IPR037020">
    <property type="entry name" value="Hemocyanin_C_sf"/>
</dbReference>
<accession>A0ABM1MG63</accession>
<dbReference type="InterPro" id="IPR036697">
    <property type="entry name" value="Hemocyanin_N_sf"/>
</dbReference>
<gene>
    <name evidence="6" type="primary">LOC108560503</name>
</gene>
<dbReference type="PANTHER" id="PTHR11511">
    <property type="entry name" value="LARVAL STORAGE PROTEIN/PHENOLOXIDASE"/>
    <property type="match status" value="1"/>
</dbReference>
<dbReference type="SUPFAM" id="SSF48050">
    <property type="entry name" value="Hemocyanin, N-terminal domain"/>
    <property type="match status" value="1"/>
</dbReference>